<feature type="region of interest" description="Disordered" evidence="1">
    <location>
        <begin position="251"/>
        <end position="271"/>
    </location>
</feature>
<sequence length="415" mass="43865">MNGSPTGSVGLPTRSEIERWNDAINDLSSAATSYRTAAERVESAADAHMQQLSAPGGTDWEGDAADAARESGYADRGVVCRAADHMRDMAKTANLGAQNLSQIRDNALEAISEAEVDGFQVGNDLSVTDTHRYTSGEASLFEARKAKAEVHHGYIAMRAGALASADAEIGARLQGGATALDSMIPQQWNKNGETVPANTVGDGTSGDEDRIVAVDYTGDNPPDTTAPPIKTVLSGPPPPGKVEGTGVWTVDQSRPQSSPAVPTGPQPGEGQVVPFEPDPTKEGAWTGPMSAGPSSPATGFDYQHNYRFRIAGTQQTNVVQMVQIGDSWYPATWNQYLYEVQDQNRVVGIGDLGAISEIPAPGPWQPITLPEIGALSHKFPNNTFYIPDGCGGAIPMVDTVYSSMSPPVPTMRRGD</sequence>
<dbReference type="Proteomes" id="UP000515734">
    <property type="component" value="Chromosome"/>
</dbReference>
<proteinExistence type="predicted"/>
<name>A0A6S6PBG7_9MYCO</name>
<evidence type="ECO:0008006" key="4">
    <source>
        <dbReference type="Google" id="ProtNLM"/>
    </source>
</evidence>
<reference evidence="2 3" key="1">
    <citation type="submission" date="2020-07" db="EMBL/GenBank/DDBJ databases">
        <title>Complete genome sequence of Mycolicibacterium litorale like strain isolated from cardiac implantable electronic device infection.</title>
        <authorList>
            <person name="Fukano H."/>
            <person name="Miyama H."/>
            <person name="Hoshino Y."/>
        </authorList>
    </citation>
    <scope>NUCLEOTIDE SEQUENCE [LARGE SCALE GENOMIC DNA]</scope>
    <source>
        <strain evidence="2 3">NIIDNTM18</strain>
    </source>
</reference>
<accession>A0A6S6PBG7</accession>
<protein>
    <recommendedName>
        <fullName evidence="4">ESX-1 secretion-associated protein EspA/EspE-like domain-containing protein</fullName>
    </recommendedName>
</protein>
<evidence type="ECO:0000313" key="3">
    <source>
        <dbReference type="Proteomes" id="UP000515734"/>
    </source>
</evidence>
<feature type="region of interest" description="Disordered" evidence="1">
    <location>
        <begin position="215"/>
        <end position="239"/>
    </location>
</feature>
<evidence type="ECO:0000256" key="1">
    <source>
        <dbReference type="SAM" id="MobiDB-lite"/>
    </source>
</evidence>
<feature type="compositionally biased region" description="Polar residues" evidence="1">
    <location>
        <begin position="251"/>
        <end position="260"/>
    </location>
</feature>
<gene>
    <name evidence="2" type="ORF">NIIDNTM18_46040</name>
</gene>
<organism evidence="2 3">
    <name type="scientific">Mycolicibacterium litorale</name>
    <dbReference type="NCBI Taxonomy" id="758802"/>
    <lineage>
        <taxon>Bacteria</taxon>
        <taxon>Bacillati</taxon>
        <taxon>Actinomycetota</taxon>
        <taxon>Actinomycetes</taxon>
        <taxon>Mycobacteriales</taxon>
        <taxon>Mycobacteriaceae</taxon>
        <taxon>Mycolicibacterium</taxon>
    </lineage>
</organism>
<dbReference type="AlphaFoldDB" id="A0A6S6PBG7"/>
<dbReference type="EMBL" id="AP023287">
    <property type="protein sequence ID" value="BCI55326.1"/>
    <property type="molecule type" value="Genomic_DNA"/>
</dbReference>
<evidence type="ECO:0000313" key="2">
    <source>
        <dbReference type="EMBL" id="BCI55326.1"/>
    </source>
</evidence>